<feature type="compositionally biased region" description="Low complexity" evidence="1">
    <location>
        <begin position="97"/>
        <end position="119"/>
    </location>
</feature>
<name>A0AAN4Z683_9BILA</name>
<dbReference type="PANTHER" id="PTHR12181:SF12">
    <property type="entry name" value="PHOSPHATIDATE PHOSPHATASE"/>
    <property type="match status" value="1"/>
</dbReference>
<dbReference type="EMBL" id="BTRK01000001">
    <property type="protein sequence ID" value="GMR33884.1"/>
    <property type="molecule type" value="Genomic_DNA"/>
</dbReference>
<feature type="region of interest" description="Disordered" evidence="1">
    <location>
        <begin position="200"/>
        <end position="222"/>
    </location>
</feature>
<feature type="non-terminal residue" evidence="3">
    <location>
        <position position="222"/>
    </location>
</feature>
<dbReference type="GO" id="GO:0019432">
    <property type="term" value="P:triglyceride biosynthetic process"/>
    <property type="evidence" value="ECO:0007669"/>
    <property type="project" value="TreeGrafter"/>
</dbReference>
<dbReference type="GO" id="GO:0032869">
    <property type="term" value="P:cellular response to insulin stimulus"/>
    <property type="evidence" value="ECO:0007669"/>
    <property type="project" value="TreeGrafter"/>
</dbReference>
<evidence type="ECO:0000313" key="3">
    <source>
        <dbReference type="EMBL" id="GMR33884.1"/>
    </source>
</evidence>
<feature type="region of interest" description="Disordered" evidence="1">
    <location>
        <begin position="97"/>
        <end position="147"/>
    </location>
</feature>
<keyword evidence="4" id="KW-1185">Reference proteome</keyword>
<dbReference type="PANTHER" id="PTHR12181">
    <property type="entry name" value="LIPIN"/>
    <property type="match status" value="1"/>
</dbReference>
<dbReference type="Proteomes" id="UP001328107">
    <property type="component" value="Unassembled WGS sequence"/>
</dbReference>
<proteinExistence type="predicted"/>
<evidence type="ECO:0000256" key="1">
    <source>
        <dbReference type="SAM" id="MobiDB-lite"/>
    </source>
</evidence>
<evidence type="ECO:0000259" key="2">
    <source>
        <dbReference type="Pfam" id="PF04571"/>
    </source>
</evidence>
<dbReference type="AlphaFoldDB" id="A0AAN4Z683"/>
<dbReference type="InterPro" id="IPR026058">
    <property type="entry name" value="LIPIN"/>
</dbReference>
<gene>
    <name evidence="3" type="ORF">PMAYCL1PPCAC_04079</name>
</gene>
<comment type="caution">
    <text evidence="3">The sequence shown here is derived from an EMBL/GenBank/DDBJ whole genome shotgun (WGS) entry which is preliminary data.</text>
</comment>
<accession>A0AAN4Z683</accession>
<dbReference type="GO" id="GO:0005634">
    <property type="term" value="C:nucleus"/>
    <property type="evidence" value="ECO:0007669"/>
    <property type="project" value="TreeGrafter"/>
</dbReference>
<dbReference type="GO" id="GO:0045944">
    <property type="term" value="P:positive regulation of transcription by RNA polymerase II"/>
    <property type="evidence" value="ECO:0007669"/>
    <property type="project" value="TreeGrafter"/>
</dbReference>
<reference evidence="4" key="1">
    <citation type="submission" date="2022-10" db="EMBL/GenBank/DDBJ databases">
        <title>Genome assembly of Pristionchus species.</title>
        <authorList>
            <person name="Yoshida K."/>
            <person name="Sommer R.J."/>
        </authorList>
    </citation>
    <scope>NUCLEOTIDE SEQUENCE [LARGE SCALE GENOMIC DNA]</scope>
    <source>
        <strain evidence="4">RS5460</strain>
    </source>
</reference>
<dbReference type="GO" id="GO:0008195">
    <property type="term" value="F:phosphatidate phosphatase activity"/>
    <property type="evidence" value="ECO:0007669"/>
    <property type="project" value="TreeGrafter"/>
</dbReference>
<dbReference type="Pfam" id="PF04571">
    <property type="entry name" value="Lipin_N"/>
    <property type="match status" value="1"/>
</dbReference>
<dbReference type="InterPro" id="IPR007651">
    <property type="entry name" value="Lipin_N"/>
</dbReference>
<dbReference type="GO" id="GO:0009062">
    <property type="term" value="P:fatty acid catabolic process"/>
    <property type="evidence" value="ECO:0007669"/>
    <property type="project" value="TreeGrafter"/>
</dbReference>
<evidence type="ECO:0000313" key="4">
    <source>
        <dbReference type="Proteomes" id="UP001328107"/>
    </source>
</evidence>
<sequence length="222" mass="22913">LTGAIDVIVVEQPNGEFRSTPFHVRFGKYGVFNFMEKYVDISVNGKEVRDIRMKLGENGIAYFVQAPVDVVPECRVTSDAPAPAPASASGSASISASALASAPSPESASAPESASTSASTTDDRPAETICRNGAEADEDKMRKQERKMALPRLDSIYSMRRNRSLPDVALDVEGLPQGGEAVQIAAAASAGTPAVAAAAAASPVSSTATDGEEQSSSSSSSS</sequence>
<protein>
    <recommendedName>
        <fullName evidence="2">Lipin N-terminal domain-containing protein</fullName>
    </recommendedName>
</protein>
<feature type="domain" description="Lipin N-terminal" evidence="2">
    <location>
        <begin position="1"/>
        <end position="67"/>
    </location>
</feature>
<feature type="non-terminal residue" evidence="3">
    <location>
        <position position="1"/>
    </location>
</feature>
<dbReference type="GO" id="GO:0003713">
    <property type="term" value="F:transcription coactivator activity"/>
    <property type="evidence" value="ECO:0007669"/>
    <property type="project" value="TreeGrafter"/>
</dbReference>
<organism evidence="3 4">
    <name type="scientific">Pristionchus mayeri</name>
    <dbReference type="NCBI Taxonomy" id="1317129"/>
    <lineage>
        <taxon>Eukaryota</taxon>
        <taxon>Metazoa</taxon>
        <taxon>Ecdysozoa</taxon>
        <taxon>Nematoda</taxon>
        <taxon>Chromadorea</taxon>
        <taxon>Rhabditida</taxon>
        <taxon>Rhabditina</taxon>
        <taxon>Diplogasteromorpha</taxon>
        <taxon>Diplogasteroidea</taxon>
        <taxon>Neodiplogasteridae</taxon>
        <taxon>Pristionchus</taxon>
    </lineage>
</organism>